<comment type="caution">
    <text evidence="3">The sequence shown here is derived from an EMBL/GenBank/DDBJ whole genome shotgun (WGS) entry which is preliminary data.</text>
</comment>
<dbReference type="RefSeq" id="WP_066331816.1">
    <property type="nucleotide sequence ID" value="NZ_LWSG01000013.1"/>
</dbReference>
<dbReference type="SUPFAM" id="SSF54403">
    <property type="entry name" value="Cystatin/monellin"/>
    <property type="match status" value="2"/>
</dbReference>
<dbReference type="Gene3D" id="3.10.450.40">
    <property type="match status" value="2"/>
</dbReference>
<sequence length="168" mass="19220">MGKKTLITLIITIAILIIAAWVFASTYSAAREQYIDGHEESKKLALEKGKLSIIDTIETYNGQIKYHVISGENSSNEKVYVWVPQTKKKETVIVKKQSSGITEQQAIAKVNQVYNPENIVDVKLGMDEGIPIWEVKYRDKSERYTFDFVNFYNGEIIKHMAIKEEKQS</sequence>
<protein>
    <recommendedName>
        <fullName evidence="5">Peptidase</fullName>
    </recommendedName>
</protein>
<dbReference type="Pfam" id="PF03413">
    <property type="entry name" value="PepSY"/>
    <property type="match status" value="1"/>
</dbReference>
<keyword evidence="4" id="KW-1185">Reference proteome</keyword>
<evidence type="ECO:0000313" key="3">
    <source>
        <dbReference type="EMBL" id="OAS86305.1"/>
    </source>
</evidence>
<reference evidence="4" key="1">
    <citation type="submission" date="2016-04" db="EMBL/GenBank/DDBJ databases">
        <authorList>
            <person name="Lyu Z."/>
            <person name="Lyu W."/>
        </authorList>
    </citation>
    <scope>NUCLEOTIDE SEQUENCE [LARGE SCALE GENOMIC DNA]</scope>
    <source>
        <strain evidence="4">C44</strain>
    </source>
</reference>
<dbReference type="Pfam" id="PF17881">
    <property type="entry name" value="TseB"/>
    <property type="match status" value="1"/>
</dbReference>
<dbReference type="InterPro" id="IPR041401">
    <property type="entry name" value="TseB-like_dom"/>
</dbReference>
<dbReference type="OrthoDB" id="2381181at2"/>
<evidence type="ECO:0000259" key="1">
    <source>
        <dbReference type="Pfam" id="PF03413"/>
    </source>
</evidence>
<feature type="domain" description="PepSY" evidence="1">
    <location>
        <begin position="101"/>
        <end position="159"/>
    </location>
</feature>
<evidence type="ECO:0008006" key="5">
    <source>
        <dbReference type="Google" id="ProtNLM"/>
    </source>
</evidence>
<evidence type="ECO:0000313" key="4">
    <source>
        <dbReference type="Proteomes" id="UP000078534"/>
    </source>
</evidence>
<gene>
    <name evidence="3" type="ORF">A6K24_21535</name>
</gene>
<dbReference type="AlphaFoldDB" id="A0A179SXE9"/>
<accession>A0A179SXE9</accession>
<dbReference type="Proteomes" id="UP000078534">
    <property type="component" value="Unassembled WGS sequence"/>
</dbReference>
<dbReference type="InterPro" id="IPR025711">
    <property type="entry name" value="PepSY"/>
</dbReference>
<dbReference type="STRING" id="152268.A6K24_21535"/>
<evidence type="ECO:0000259" key="2">
    <source>
        <dbReference type="Pfam" id="PF17881"/>
    </source>
</evidence>
<dbReference type="InterPro" id="IPR046350">
    <property type="entry name" value="Cystatin_sf"/>
</dbReference>
<organism evidence="3 4">
    <name type="scientific">Metabacillus litoralis</name>
    <dbReference type="NCBI Taxonomy" id="152268"/>
    <lineage>
        <taxon>Bacteria</taxon>
        <taxon>Bacillati</taxon>
        <taxon>Bacillota</taxon>
        <taxon>Bacilli</taxon>
        <taxon>Bacillales</taxon>
        <taxon>Bacillaceae</taxon>
        <taxon>Metabacillus</taxon>
    </lineage>
</organism>
<name>A0A179SXE9_9BACI</name>
<feature type="domain" description="Cell wall elongation regulator TseB-like" evidence="2">
    <location>
        <begin position="40"/>
        <end position="84"/>
    </location>
</feature>
<dbReference type="EMBL" id="LWSG01000013">
    <property type="protein sequence ID" value="OAS86305.1"/>
    <property type="molecule type" value="Genomic_DNA"/>
</dbReference>
<proteinExistence type="predicted"/>